<dbReference type="Proteomes" id="UP000023268">
    <property type="component" value="Unassembled WGS sequence"/>
</dbReference>
<proteinExistence type="predicted"/>
<reference evidence="2 3" key="1">
    <citation type="submission" date="2014-02" db="EMBL/GenBank/DDBJ databases">
        <title>Draft Genome of Hylemonella gracilis isolated from the Niagara River.</title>
        <authorList>
            <person name="Pawlowski D.R."/>
            <person name="Koudelka G.B."/>
        </authorList>
    </citation>
    <scope>NUCLEOTIDE SEQUENCE [LARGE SCALE GENOMIC DNA]</scope>
    <source>
        <strain evidence="2 3">Niagara R</strain>
    </source>
</reference>
<dbReference type="InterPro" id="IPR016187">
    <property type="entry name" value="CTDL_fold"/>
</dbReference>
<dbReference type="Gene3D" id="3.90.1580.10">
    <property type="entry name" value="paralog of FGE (formylglycine-generating enzyme)"/>
    <property type="match status" value="1"/>
</dbReference>
<dbReference type="Pfam" id="PF03781">
    <property type="entry name" value="FGE-sulfatase"/>
    <property type="match status" value="1"/>
</dbReference>
<dbReference type="eggNOG" id="COG1262">
    <property type="taxonomic scope" value="Bacteria"/>
</dbReference>
<dbReference type="PANTHER" id="PTHR23150">
    <property type="entry name" value="SULFATASE MODIFYING FACTOR 1, 2"/>
    <property type="match status" value="1"/>
</dbReference>
<dbReference type="STRING" id="1458275.AZ34_13820"/>
<evidence type="ECO:0000313" key="2">
    <source>
        <dbReference type="EMBL" id="EYC52031.1"/>
    </source>
</evidence>
<feature type="domain" description="Sulfatase-modifying factor enzyme-like" evidence="1">
    <location>
        <begin position="19"/>
        <end position="232"/>
    </location>
</feature>
<evidence type="ECO:0000259" key="1">
    <source>
        <dbReference type="Pfam" id="PF03781"/>
    </source>
</evidence>
<dbReference type="AlphaFoldDB" id="A0A016XJP7"/>
<sequence>MPLAAGAQSLDASATGMQRIGQFEIDRTEVSIGQFAAYVAATGAVTEAERQGGQTYESGWQRRAGWHWRAPFGTPGGPREPAVHLTHPEAAAYCRWAGKRLPTDREWGEAAYTEHRVSPPQPWIAGRSYRYPTGDHPSGANCLEGCGQVATVARAVTSRGRGHAEVGRSAAGVNGLYDMGGNVWEWVDSGAGSEQRTRGGSWWYGPEAMRDDHVQTKPATMSAVYIGFRCARDARP</sequence>
<comment type="caution">
    <text evidence="2">The sequence shown here is derived from an EMBL/GenBank/DDBJ whole genome shotgun (WGS) entry which is preliminary data.</text>
</comment>
<dbReference type="GO" id="GO:0120147">
    <property type="term" value="F:formylglycine-generating oxidase activity"/>
    <property type="evidence" value="ECO:0007669"/>
    <property type="project" value="TreeGrafter"/>
</dbReference>
<dbReference type="InterPro" id="IPR005532">
    <property type="entry name" value="SUMF_dom"/>
</dbReference>
<name>A0A016XJP7_9BURK</name>
<gene>
    <name evidence="2" type="ORF">AZ34_13820</name>
</gene>
<accession>A0A016XJP7</accession>
<dbReference type="SUPFAM" id="SSF56436">
    <property type="entry name" value="C-type lectin-like"/>
    <property type="match status" value="1"/>
</dbReference>
<dbReference type="OrthoDB" id="9768004at2"/>
<dbReference type="InterPro" id="IPR042095">
    <property type="entry name" value="SUMF_sf"/>
</dbReference>
<organism evidence="2 3">
    <name type="scientific">Hylemonella gracilis str. Niagara R</name>
    <dbReference type="NCBI Taxonomy" id="1458275"/>
    <lineage>
        <taxon>Bacteria</taxon>
        <taxon>Pseudomonadati</taxon>
        <taxon>Pseudomonadota</taxon>
        <taxon>Betaproteobacteria</taxon>
        <taxon>Burkholderiales</taxon>
        <taxon>Comamonadaceae</taxon>
        <taxon>Hylemonella</taxon>
    </lineage>
</organism>
<evidence type="ECO:0000313" key="3">
    <source>
        <dbReference type="Proteomes" id="UP000023268"/>
    </source>
</evidence>
<dbReference type="EMBL" id="JEMG01000001">
    <property type="protein sequence ID" value="EYC52031.1"/>
    <property type="molecule type" value="Genomic_DNA"/>
</dbReference>
<dbReference type="InterPro" id="IPR051043">
    <property type="entry name" value="Sulfatase_Mod_Factor_Kinase"/>
</dbReference>
<dbReference type="PANTHER" id="PTHR23150:SF19">
    <property type="entry name" value="FORMYLGLYCINE-GENERATING ENZYME"/>
    <property type="match status" value="1"/>
</dbReference>
<protein>
    <recommendedName>
        <fullName evidence="1">Sulfatase-modifying factor enzyme-like domain-containing protein</fullName>
    </recommendedName>
</protein>